<accession>A0A242MG08</accession>
<organism evidence="1 2">
    <name type="scientific">Caballeronia sordidicola</name>
    <name type="common">Burkholderia sordidicola</name>
    <dbReference type="NCBI Taxonomy" id="196367"/>
    <lineage>
        <taxon>Bacteria</taxon>
        <taxon>Pseudomonadati</taxon>
        <taxon>Pseudomonadota</taxon>
        <taxon>Betaproteobacteria</taxon>
        <taxon>Burkholderiales</taxon>
        <taxon>Burkholderiaceae</taxon>
        <taxon>Caballeronia</taxon>
    </lineage>
</organism>
<evidence type="ECO:0000313" key="2">
    <source>
        <dbReference type="Proteomes" id="UP000195221"/>
    </source>
</evidence>
<name>A0A242MG08_CABSO</name>
<comment type="caution">
    <text evidence="1">The sequence shown here is derived from an EMBL/GenBank/DDBJ whole genome shotgun (WGS) entry which is preliminary data.</text>
</comment>
<dbReference type="EMBL" id="NBTZ01000111">
    <property type="protein sequence ID" value="OTP70232.1"/>
    <property type="molecule type" value="Genomic_DNA"/>
</dbReference>
<dbReference type="Proteomes" id="UP000195221">
    <property type="component" value="Unassembled WGS sequence"/>
</dbReference>
<reference evidence="1 2" key="1">
    <citation type="submission" date="2017-03" db="EMBL/GenBank/DDBJ databases">
        <title>Genome analysis of strain PAMC 26577.</title>
        <authorList>
            <person name="Oh H.-M."/>
            <person name="Yang J.-A."/>
        </authorList>
    </citation>
    <scope>NUCLEOTIDE SEQUENCE [LARGE SCALE GENOMIC DNA]</scope>
    <source>
        <strain evidence="1 2">PAMC 26577</strain>
    </source>
</reference>
<protein>
    <submittedName>
        <fullName evidence="1">Uncharacterized protein</fullName>
    </submittedName>
</protein>
<sequence>MKNPIAKLANKAISGCRANKFHIMKLSPRLNIDLQRLKKARHSN</sequence>
<proteinExistence type="predicted"/>
<evidence type="ECO:0000313" key="1">
    <source>
        <dbReference type="EMBL" id="OTP70232.1"/>
    </source>
</evidence>
<gene>
    <name evidence="1" type="ORF">PAMC26577_28365</name>
</gene>
<dbReference type="AlphaFoldDB" id="A0A242MG08"/>